<dbReference type="FunFam" id="1.20.1250.20:FF:001045">
    <property type="entry name" value="Solute carrier family 17 (sodium phosphate), member 3"/>
    <property type="match status" value="1"/>
</dbReference>
<dbReference type="GO" id="GO:0060076">
    <property type="term" value="C:excitatory synapse"/>
    <property type="evidence" value="ECO:0007669"/>
    <property type="project" value="TreeGrafter"/>
</dbReference>
<evidence type="ECO:0000259" key="6">
    <source>
        <dbReference type="PROSITE" id="PS50850"/>
    </source>
</evidence>
<sequence>PPLQSWNKHITGLVVSATFYGSLVFQLPGGLIANKISAKSIFGWAVCLNAVLNLLMPVACVLHYTAAIAIQFGQGLMFGITYPALFKLWKHWAPPLEKTRLVTSAMCGSYIGVVLGMPLSATLTKYVGWEAPFYLYGGLGIVWFLFWSLFTADTPRLDATISERELQYIENSIGDKAMENPVKMSEIPWKSIAKSKPFWAIVVASFCRNWTLYVYVIFSLSFLKESFHMDIEHVFFKVTNGQPGTLEAHISIKNQDKKFKIASIDRSRQDL</sequence>
<evidence type="ECO:0000256" key="3">
    <source>
        <dbReference type="ARBA" id="ARBA00022989"/>
    </source>
</evidence>
<dbReference type="WBParaSite" id="nRc.2.0.1.t38584-RA">
    <property type="protein sequence ID" value="nRc.2.0.1.t38584-RA"/>
    <property type="gene ID" value="nRc.2.0.1.g38584"/>
</dbReference>
<dbReference type="SUPFAM" id="SSF103473">
    <property type="entry name" value="MFS general substrate transporter"/>
    <property type="match status" value="1"/>
</dbReference>
<proteinExistence type="predicted"/>
<protein>
    <submittedName>
        <fullName evidence="8">Major facilitator superfamily (MFS) profile domain-containing protein</fullName>
    </submittedName>
</protein>
<feature type="transmembrane region" description="Helical" evidence="5">
    <location>
        <begin position="12"/>
        <end position="34"/>
    </location>
</feature>
<dbReference type="InterPro" id="IPR050382">
    <property type="entry name" value="MFS_Na/Anion_cotransporter"/>
</dbReference>
<keyword evidence="7" id="KW-1185">Reference proteome</keyword>
<dbReference type="GO" id="GO:0035249">
    <property type="term" value="P:synaptic transmission, glutamatergic"/>
    <property type="evidence" value="ECO:0007669"/>
    <property type="project" value="TreeGrafter"/>
</dbReference>
<evidence type="ECO:0000256" key="4">
    <source>
        <dbReference type="ARBA" id="ARBA00023136"/>
    </source>
</evidence>
<reference evidence="8" key="1">
    <citation type="submission" date="2022-11" db="UniProtKB">
        <authorList>
            <consortium name="WormBaseParasite"/>
        </authorList>
    </citation>
    <scope>IDENTIFICATION</scope>
</reference>
<dbReference type="PROSITE" id="PS50850">
    <property type="entry name" value="MFS"/>
    <property type="match status" value="1"/>
</dbReference>
<evidence type="ECO:0000256" key="2">
    <source>
        <dbReference type="ARBA" id="ARBA00022692"/>
    </source>
</evidence>
<feature type="transmembrane region" description="Helical" evidence="5">
    <location>
        <begin position="198"/>
        <end position="218"/>
    </location>
</feature>
<feature type="domain" description="Major facilitator superfamily (MFS) profile" evidence="6">
    <location>
        <begin position="1"/>
        <end position="271"/>
    </location>
</feature>
<dbReference type="GO" id="GO:0098700">
    <property type="term" value="P:neurotransmitter loading into synaptic vesicle"/>
    <property type="evidence" value="ECO:0007669"/>
    <property type="project" value="TreeGrafter"/>
</dbReference>
<feature type="transmembrane region" description="Helical" evidence="5">
    <location>
        <begin position="41"/>
        <end position="64"/>
    </location>
</feature>
<dbReference type="GO" id="GO:0005313">
    <property type="term" value="F:L-glutamate transmembrane transporter activity"/>
    <property type="evidence" value="ECO:0007669"/>
    <property type="project" value="TreeGrafter"/>
</dbReference>
<name>A0A915KIC8_ROMCU</name>
<dbReference type="Proteomes" id="UP000887565">
    <property type="component" value="Unplaced"/>
</dbReference>
<dbReference type="GO" id="GO:0005326">
    <property type="term" value="F:neurotransmitter transmembrane transporter activity"/>
    <property type="evidence" value="ECO:0007669"/>
    <property type="project" value="TreeGrafter"/>
</dbReference>
<keyword evidence="2 5" id="KW-0812">Transmembrane</keyword>
<dbReference type="AlphaFoldDB" id="A0A915KIC8"/>
<dbReference type="GO" id="GO:0030672">
    <property type="term" value="C:synaptic vesicle membrane"/>
    <property type="evidence" value="ECO:0007669"/>
    <property type="project" value="TreeGrafter"/>
</dbReference>
<evidence type="ECO:0000256" key="5">
    <source>
        <dbReference type="SAM" id="Phobius"/>
    </source>
</evidence>
<dbReference type="InterPro" id="IPR011701">
    <property type="entry name" value="MFS"/>
</dbReference>
<dbReference type="PANTHER" id="PTHR11662">
    <property type="entry name" value="SOLUTE CARRIER FAMILY 17"/>
    <property type="match status" value="1"/>
</dbReference>
<dbReference type="GO" id="GO:0050803">
    <property type="term" value="P:regulation of synapse structure or activity"/>
    <property type="evidence" value="ECO:0007669"/>
    <property type="project" value="TreeGrafter"/>
</dbReference>
<evidence type="ECO:0000256" key="1">
    <source>
        <dbReference type="ARBA" id="ARBA00004141"/>
    </source>
</evidence>
<keyword evidence="4 5" id="KW-0472">Membrane</keyword>
<dbReference type="InterPro" id="IPR036259">
    <property type="entry name" value="MFS_trans_sf"/>
</dbReference>
<dbReference type="InterPro" id="IPR020846">
    <property type="entry name" value="MFS_dom"/>
</dbReference>
<dbReference type="Gene3D" id="1.20.1250.20">
    <property type="entry name" value="MFS general substrate transporter like domains"/>
    <property type="match status" value="1"/>
</dbReference>
<dbReference type="PANTHER" id="PTHR11662:SF456">
    <property type="entry name" value="VESICULAR GLUTAMATE TRANSPORTER, ISOFORM A"/>
    <property type="match status" value="1"/>
</dbReference>
<feature type="transmembrane region" description="Helical" evidence="5">
    <location>
        <begin position="70"/>
        <end position="89"/>
    </location>
</feature>
<evidence type="ECO:0000313" key="8">
    <source>
        <dbReference type="WBParaSite" id="nRc.2.0.1.t38584-RA"/>
    </source>
</evidence>
<keyword evidence="3 5" id="KW-1133">Transmembrane helix</keyword>
<dbReference type="Pfam" id="PF07690">
    <property type="entry name" value="MFS_1"/>
    <property type="match status" value="1"/>
</dbReference>
<comment type="subcellular location">
    <subcellularLocation>
        <location evidence="1">Membrane</location>
        <topology evidence="1">Multi-pass membrane protein</topology>
    </subcellularLocation>
</comment>
<evidence type="ECO:0000313" key="7">
    <source>
        <dbReference type="Proteomes" id="UP000887565"/>
    </source>
</evidence>
<dbReference type="OMA" id="CHPRISE"/>
<organism evidence="7 8">
    <name type="scientific">Romanomermis culicivorax</name>
    <name type="common">Nematode worm</name>
    <dbReference type="NCBI Taxonomy" id="13658"/>
    <lineage>
        <taxon>Eukaryota</taxon>
        <taxon>Metazoa</taxon>
        <taxon>Ecdysozoa</taxon>
        <taxon>Nematoda</taxon>
        <taxon>Enoplea</taxon>
        <taxon>Dorylaimia</taxon>
        <taxon>Mermithida</taxon>
        <taxon>Mermithoidea</taxon>
        <taxon>Mermithidae</taxon>
        <taxon>Romanomermis</taxon>
    </lineage>
</organism>
<accession>A0A915KIC8</accession>
<feature type="transmembrane region" description="Helical" evidence="5">
    <location>
        <begin position="101"/>
        <end position="121"/>
    </location>
</feature>
<feature type="transmembrane region" description="Helical" evidence="5">
    <location>
        <begin position="133"/>
        <end position="152"/>
    </location>
</feature>